<evidence type="ECO:0000256" key="5">
    <source>
        <dbReference type="ARBA" id="ARBA00023136"/>
    </source>
</evidence>
<dbReference type="GO" id="GO:0051897">
    <property type="term" value="P:positive regulation of phosphatidylinositol 3-kinase/protein kinase B signal transduction"/>
    <property type="evidence" value="ECO:0007669"/>
    <property type="project" value="TreeGrafter"/>
</dbReference>
<evidence type="ECO:0000256" key="4">
    <source>
        <dbReference type="ARBA" id="ARBA00022989"/>
    </source>
</evidence>
<keyword evidence="7" id="KW-0325">Glycoprotein</keyword>
<keyword evidence="3 8" id="KW-0732">Signal</keyword>
<dbReference type="STRING" id="400682.A0A1X7TW83"/>
<keyword evidence="6" id="KW-0675">Receptor</keyword>
<sequence>MAGPSFSFLSISFISLLFLTVTQAESVSLYILASETTGISDDIDLISNGTNVHNWVVPQALISNGALLTFNVSESYILTYATNCTGSKYLSCPVFTSNASHIKDIGKVMMTVSCSLNQDTIVNEVLNFSYRWTNDDTEYPFPPELLMQLHNSQVQGQGQYNLPPYPNTGHYTIPYGLPPLPIPTLPGSPVPAAPIPPGISRASRNPSMGSNLNTSIRSLMSFRDIFVDRKRIQFNAKLMEGVFGVMYEGYLTNAEDDVEGAIPVIIKTVKDNTPDIVVKSLLEGGAATRGVVHRHLLPLIGAHASDLEQPMLLYPKSSFGTLKTLLLKTREGGGIMLPGNNSGQCTYISTHDLVFISEQVARGMYHLTRKGQVHKDLACRNIYIHENLHVKIGDRGLSWDFYPEDYNTIEERGGGGDETIAYPVKWMAAEVLSDKRYSSSSDVVRDK</sequence>
<keyword evidence="2" id="KW-0812">Transmembrane</keyword>
<dbReference type="Gene3D" id="1.10.510.10">
    <property type="entry name" value="Transferase(Phosphotransferase) domain 1"/>
    <property type="match status" value="1"/>
</dbReference>
<evidence type="ECO:0000256" key="3">
    <source>
        <dbReference type="ARBA" id="ARBA00022729"/>
    </source>
</evidence>
<dbReference type="InterPro" id="IPR050122">
    <property type="entry name" value="RTK"/>
</dbReference>
<dbReference type="PROSITE" id="PS50011">
    <property type="entry name" value="PROTEIN_KINASE_DOM"/>
    <property type="match status" value="1"/>
</dbReference>
<keyword evidence="4" id="KW-1133">Transmembrane helix</keyword>
<dbReference type="Pfam" id="PF07714">
    <property type="entry name" value="PK_Tyr_Ser-Thr"/>
    <property type="match status" value="1"/>
</dbReference>
<accession>A0A1X7TW83</accession>
<feature type="chain" id="PRO_5012869398" description="Protein kinase domain-containing protein" evidence="8">
    <location>
        <begin position="25"/>
        <end position="447"/>
    </location>
</feature>
<keyword evidence="5" id="KW-0472">Membrane</keyword>
<feature type="domain" description="Protein kinase" evidence="9">
    <location>
        <begin position="232"/>
        <end position="447"/>
    </location>
</feature>
<dbReference type="Gene3D" id="3.30.200.20">
    <property type="entry name" value="Phosphorylase Kinase, domain 1"/>
    <property type="match status" value="1"/>
</dbReference>
<dbReference type="eggNOG" id="KOG1024">
    <property type="taxonomic scope" value="Eukaryota"/>
</dbReference>
<dbReference type="InterPro" id="IPR011009">
    <property type="entry name" value="Kinase-like_dom_sf"/>
</dbReference>
<evidence type="ECO:0000256" key="1">
    <source>
        <dbReference type="ARBA" id="ARBA00004167"/>
    </source>
</evidence>
<dbReference type="GO" id="GO:0005524">
    <property type="term" value="F:ATP binding"/>
    <property type="evidence" value="ECO:0007669"/>
    <property type="project" value="InterPro"/>
</dbReference>
<dbReference type="GO" id="GO:0043235">
    <property type="term" value="C:receptor complex"/>
    <property type="evidence" value="ECO:0007669"/>
    <property type="project" value="TreeGrafter"/>
</dbReference>
<dbReference type="AlphaFoldDB" id="A0A1X7TW83"/>
<dbReference type="InterPro" id="IPR000719">
    <property type="entry name" value="Prot_kinase_dom"/>
</dbReference>
<evidence type="ECO:0000259" key="9">
    <source>
        <dbReference type="PROSITE" id="PS50011"/>
    </source>
</evidence>
<feature type="signal peptide" evidence="8">
    <location>
        <begin position="1"/>
        <end position="24"/>
    </location>
</feature>
<organism evidence="10">
    <name type="scientific">Amphimedon queenslandica</name>
    <name type="common">Sponge</name>
    <dbReference type="NCBI Taxonomy" id="400682"/>
    <lineage>
        <taxon>Eukaryota</taxon>
        <taxon>Metazoa</taxon>
        <taxon>Porifera</taxon>
        <taxon>Demospongiae</taxon>
        <taxon>Heteroscleromorpha</taxon>
        <taxon>Haplosclerida</taxon>
        <taxon>Niphatidae</taxon>
        <taxon>Amphimedon</taxon>
    </lineage>
</organism>
<reference evidence="10" key="1">
    <citation type="submission" date="2017-05" db="UniProtKB">
        <authorList>
            <consortium name="EnsemblMetazoa"/>
        </authorList>
    </citation>
    <scope>IDENTIFICATION</scope>
</reference>
<proteinExistence type="predicted"/>
<dbReference type="GO" id="GO:0007169">
    <property type="term" value="P:cell surface receptor protein tyrosine kinase signaling pathway"/>
    <property type="evidence" value="ECO:0007669"/>
    <property type="project" value="TreeGrafter"/>
</dbReference>
<dbReference type="EnsemblMetazoa" id="Aqu2.1.19444_001">
    <property type="protein sequence ID" value="Aqu2.1.19444_001"/>
    <property type="gene ID" value="Aqu2.1.19444"/>
</dbReference>
<evidence type="ECO:0000256" key="7">
    <source>
        <dbReference type="ARBA" id="ARBA00023180"/>
    </source>
</evidence>
<dbReference type="InParanoid" id="A0A1X7TW83"/>
<evidence type="ECO:0000256" key="2">
    <source>
        <dbReference type="ARBA" id="ARBA00022692"/>
    </source>
</evidence>
<dbReference type="InterPro" id="IPR001245">
    <property type="entry name" value="Ser-Thr/Tyr_kinase_cat_dom"/>
</dbReference>
<dbReference type="GO" id="GO:0005886">
    <property type="term" value="C:plasma membrane"/>
    <property type="evidence" value="ECO:0007669"/>
    <property type="project" value="TreeGrafter"/>
</dbReference>
<dbReference type="OrthoDB" id="4062651at2759"/>
<evidence type="ECO:0000256" key="6">
    <source>
        <dbReference type="ARBA" id="ARBA00023170"/>
    </source>
</evidence>
<protein>
    <recommendedName>
        <fullName evidence="9">Protein kinase domain-containing protein</fullName>
    </recommendedName>
</protein>
<evidence type="ECO:0000313" key="10">
    <source>
        <dbReference type="EnsemblMetazoa" id="Aqu2.1.19444_001"/>
    </source>
</evidence>
<evidence type="ECO:0000256" key="8">
    <source>
        <dbReference type="SAM" id="SignalP"/>
    </source>
</evidence>
<dbReference type="PANTHER" id="PTHR24416">
    <property type="entry name" value="TYROSINE-PROTEIN KINASE RECEPTOR"/>
    <property type="match status" value="1"/>
</dbReference>
<comment type="subcellular location">
    <subcellularLocation>
        <location evidence="1">Membrane</location>
        <topology evidence="1">Single-pass membrane protein</topology>
    </subcellularLocation>
</comment>
<dbReference type="PANTHER" id="PTHR24416:SF349">
    <property type="entry name" value="TYROSINE-PROTEIN KINASE RYK"/>
    <property type="match status" value="1"/>
</dbReference>
<dbReference type="GO" id="GO:0004714">
    <property type="term" value="F:transmembrane receptor protein tyrosine kinase activity"/>
    <property type="evidence" value="ECO:0007669"/>
    <property type="project" value="TreeGrafter"/>
</dbReference>
<name>A0A1X7TW83_AMPQE</name>
<dbReference type="SUPFAM" id="SSF56112">
    <property type="entry name" value="Protein kinase-like (PK-like)"/>
    <property type="match status" value="1"/>
</dbReference>